<comment type="caution">
    <text evidence="2">The sequence shown here is derived from an EMBL/GenBank/DDBJ whole genome shotgun (WGS) entry which is preliminary data.</text>
</comment>
<evidence type="ECO:0000313" key="2">
    <source>
        <dbReference type="EMBL" id="POG73916.1"/>
    </source>
</evidence>
<proteinExistence type="predicted"/>
<keyword evidence="3" id="KW-1185">Reference proteome</keyword>
<dbReference type="EMBL" id="AUPC02000077">
    <property type="protein sequence ID" value="POG73916.1"/>
    <property type="molecule type" value="Genomic_DNA"/>
</dbReference>
<sequence>MISFLSPFLTLVYNHISPIISLLPSPFSMPIQSHFAFFFYLFYITSNLLHESRCILIFKILCLSYLPSTTLSCLFVFK</sequence>
<feature type="transmembrane region" description="Helical" evidence="1">
    <location>
        <begin position="56"/>
        <end position="77"/>
    </location>
</feature>
<evidence type="ECO:0000313" key="3">
    <source>
        <dbReference type="Proteomes" id="UP000018888"/>
    </source>
</evidence>
<evidence type="ECO:0000256" key="1">
    <source>
        <dbReference type="SAM" id="Phobius"/>
    </source>
</evidence>
<keyword evidence="1" id="KW-1133">Transmembrane helix</keyword>
<reference evidence="2 3" key="2">
    <citation type="journal article" date="2018" name="New Phytol.">
        <title>High intraspecific genome diversity in the model arbuscular mycorrhizal symbiont Rhizophagus irregularis.</title>
        <authorList>
            <person name="Chen E.C.H."/>
            <person name="Morin E."/>
            <person name="Beaudet D."/>
            <person name="Noel J."/>
            <person name="Yildirir G."/>
            <person name="Ndikumana S."/>
            <person name="Charron P."/>
            <person name="St-Onge C."/>
            <person name="Giorgi J."/>
            <person name="Kruger M."/>
            <person name="Marton T."/>
            <person name="Ropars J."/>
            <person name="Grigoriev I.V."/>
            <person name="Hainaut M."/>
            <person name="Henrissat B."/>
            <person name="Roux C."/>
            <person name="Martin F."/>
            <person name="Corradi N."/>
        </authorList>
    </citation>
    <scope>NUCLEOTIDE SEQUENCE [LARGE SCALE GENOMIC DNA]</scope>
    <source>
        <strain evidence="2 3">DAOM 197198</strain>
    </source>
</reference>
<feature type="transmembrane region" description="Helical" evidence="1">
    <location>
        <begin position="31"/>
        <end position="49"/>
    </location>
</feature>
<keyword evidence="1" id="KW-0812">Transmembrane</keyword>
<organism evidence="2 3">
    <name type="scientific">Rhizophagus irregularis (strain DAOM 181602 / DAOM 197198 / MUCL 43194)</name>
    <name type="common">Arbuscular mycorrhizal fungus</name>
    <name type="synonym">Glomus intraradices</name>
    <dbReference type="NCBI Taxonomy" id="747089"/>
    <lineage>
        <taxon>Eukaryota</taxon>
        <taxon>Fungi</taxon>
        <taxon>Fungi incertae sedis</taxon>
        <taxon>Mucoromycota</taxon>
        <taxon>Glomeromycotina</taxon>
        <taxon>Glomeromycetes</taxon>
        <taxon>Glomerales</taxon>
        <taxon>Glomeraceae</taxon>
        <taxon>Rhizophagus</taxon>
    </lineage>
</organism>
<gene>
    <name evidence="2" type="ORF">GLOIN_2v1069653</name>
</gene>
<dbReference type="Proteomes" id="UP000018888">
    <property type="component" value="Unassembled WGS sequence"/>
</dbReference>
<name>A0A2P4Q8G3_RHIID</name>
<accession>A0A2P4Q8G3</accession>
<dbReference type="AlphaFoldDB" id="A0A2P4Q8G3"/>
<reference evidence="2 3" key="1">
    <citation type="journal article" date="2013" name="Proc. Natl. Acad. Sci. U.S.A.">
        <title>Genome of an arbuscular mycorrhizal fungus provides insight into the oldest plant symbiosis.</title>
        <authorList>
            <person name="Tisserant E."/>
            <person name="Malbreil M."/>
            <person name="Kuo A."/>
            <person name="Kohler A."/>
            <person name="Symeonidi A."/>
            <person name="Balestrini R."/>
            <person name="Charron P."/>
            <person name="Duensing N."/>
            <person name="Frei Dit Frey N."/>
            <person name="Gianinazzi-Pearson V."/>
            <person name="Gilbert L.B."/>
            <person name="Handa Y."/>
            <person name="Herr J.R."/>
            <person name="Hijri M."/>
            <person name="Koul R."/>
            <person name="Kawaguchi M."/>
            <person name="Krajinski F."/>
            <person name="Lammers P.J."/>
            <person name="Masclaux F.G."/>
            <person name="Murat C."/>
            <person name="Morin E."/>
            <person name="Ndikumana S."/>
            <person name="Pagni M."/>
            <person name="Petitpierre D."/>
            <person name="Requena N."/>
            <person name="Rosikiewicz P."/>
            <person name="Riley R."/>
            <person name="Saito K."/>
            <person name="San Clemente H."/>
            <person name="Shapiro H."/>
            <person name="van Tuinen D."/>
            <person name="Becard G."/>
            <person name="Bonfante P."/>
            <person name="Paszkowski U."/>
            <person name="Shachar-Hill Y.Y."/>
            <person name="Tuskan G.A."/>
            <person name="Young P.W."/>
            <person name="Sanders I.R."/>
            <person name="Henrissat B."/>
            <person name="Rensing S.A."/>
            <person name="Grigoriev I.V."/>
            <person name="Corradi N."/>
            <person name="Roux C."/>
            <person name="Martin F."/>
        </authorList>
    </citation>
    <scope>NUCLEOTIDE SEQUENCE [LARGE SCALE GENOMIC DNA]</scope>
    <source>
        <strain evidence="2 3">DAOM 197198</strain>
    </source>
</reference>
<protein>
    <submittedName>
        <fullName evidence="2">Uncharacterized protein</fullName>
    </submittedName>
</protein>
<keyword evidence="1" id="KW-0472">Membrane</keyword>